<dbReference type="Pfam" id="PF14027">
    <property type="entry name" value="Questin_oxidase"/>
    <property type="match status" value="1"/>
</dbReference>
<accession>A0A367KJQ1</accession>
<dbReference type="Proteomes" id="UP000253551">
    <property type="component" value="Unassembled WGS sequence"/>
</dbReference>
<keyword evidence="1" id="KW-0560">Oxidoreductase</keyword>
<sequence>MLRQSVLHQPFSVGIGNASSNEVAIQKSLLLDIVNENHHLYQMEVRDRPNNIIRVLVELHKLGATQEQLSMAYQKTLLEVEPIRLSDSHKINERNWQEFLGLSSFYGDYLVFFDNQLSLLGLDETLDRYFYSIPPSMGSQLQPIVQLAFGIEHDLPQIVTQALAYYTTSYLDVSSILDYCDDPASNSNSRASQDALNTILFDLIRADQRFDGKIEGYNTFQSAVKLLLKSKYDLLKTYVKTWSTLSDSESRLEALVFSATTLYKMASRQQHDAAHVDLDWFLASGQLIDATLAIKQIMRPDFLEDWVNLLFLNTLCTYVVQGRPINNKNSKQQMEHTNFESCTATILHNSLDPKLVLAFTSLLKVTEQYPHFSSLCLDVANMLALFSKDGTWIKGGLGWTC</sequence>
<evidence type="ECO:0000313" key="2">
    <source>
        <dbReference type="EMBL" id="RCI02453.1"/>
    </source>
</evidence>
<keyword evidence="3" id="KW-1185">Reference proteome</keyword>
<dbReference type="PANTHER" id="PTHR35870">
    <property type="entry name" value="PROTEIN, PUTATIVE (AFU_ORTHOLOGUE AFUA_5G03330)-RELATED"/>
    <property type="match status" value="1"/>
</dbReference>
<gene>
    <name evidence="2" type="ORF">CU098_004123</name>
</gene>
<dbReference type="InterPro" id="IPR025337">
    <property type="entry name" value="Questin_oxidase-like"/>
</dbReference>
<dbReference type="STRING" id="4846.A0A367KJQ1"/>
<evidence type="ECO:0000256" key="1">
    <source>
        <dbReference type="ARBA" id="ARBA00023002"/>
    </source>
</evidence>
<dbReference type="OrthoDB" id="10004862at2759"/>
<dbReference type="PANTHER" id="PTHR35870:SF1">
    <property type="entry name" value="PROTEIN, PUTATIVE (AFU_ORTHOLOGUE AFUA_5G03330)-RELATED"/>
    <property type="match status" value="1"/>
</dbReference>
<reference evidence="2 3" key="1">
    <citation type="journal article" date="2018" name="G3 (Bethesda)">
        <title>Phylogenetic and Phylogenomic Definition of Rhizopus Species.</title>
        <authorList>
            <person name="Gryganskyi A.P."/>
            <person name="Golan J."/>
            <person name="Dolatabadi S."/>
            <person name="Mondo S."/>
            <person name="Robb S."/>
            <person name="Idnurm A."/>
            <person name="Muszewska A."/>
            <person name="Steczkiewicz K."/>
            <person name="Masonjones S."/>
            <person name="Liao H.L."/>
            <person name="Gajdeczka M.T."/>
            <person name="Anike F."/>
            <person name="Vuek A."/>
            <person name="Anishchenko I.M."/>
            <person name="Voigt K."/>
            <person name="de Hoog G.S."/>
            <person name="Smith M.E."/>
            <person name="Heitman J."/>
            <person name="Vilgalys R."/>
            <person name="Stajich J.E."/>
        </authorList>
    </citation>
    <scope>NUCLEOTIDE SEQUENCE [LARGE SCALE GENOMIC DNA]</scope>
    <source>
        <strain evidence="2 3">LSU 92-RS-03</strain>
    </source>
</reference>
<protein>
    <submittedName>
        <fullName evidence="2">Uncharacterized protein</fullName>
    </submittedName>
</protein>
<organism evidence="2 3">
    <name type="scientific">Rhizopus stolonifer</name>
    <name type="common">Rhizopus nigricans</name>
    <dbReference type="NCBI Taxonomy" id="4846"/>
    <lineage>
        <taxon>Eukaryota</taxon>
        <taxon>Fungi</taxon>
        <taxon>Fungi incertae sedis</taxon>
        <taxon>Mucoromycota</taxon>
        <taxon>Mucoromycotina</taxon>
        <taxon>Mucoromycetes</taxon>
        <taxon>Mucorales</taxon>
        <taxon>Mucorineae</taxon>
        <taxon>Rhizopodaceae</taxon>
        <taxon>Rhizopus</taxon>
    </lineage>
</organism>
<comment type="caution">
    <text evidence="2">The sequence shown here is derived from an EMBL/GenBank/DDBJ whole genome shotgun (WGS) entry which is preliminary data.</text>
</comment>
<proteinExistence type="predicted"/>
<dbReference type="EMBL" id="PJQM01001388">
    <property type="protein sequence ID" value="RCI02453.1"/>
    <property type="molecule type" value="Genomic_DNA"/>
</dbReference>
<name>A0A367KJQ1_RHIST</name>
<evidence type="ECO:0000313" key="3">
    <source>
        <dbReference type="Proteomes" id="UP000253551"/>
    </source>
</evidence>
<dbReference type="AlphaFoldDB" id="A0A367KJQ1"/>
<dbReference type="GO" id="GO:0016491">
    <property type="term" value="F:oxidoreductase activity"/>
    <property type="evidence" value="ECO:0007669"/>
    <property type="project" value="UniProtKB-KW"/>
</dbReference>